<dbReference type="PANTHER" id="PTHR46797:SF1">
    <property type="entry name" value="METHYLPHOSPHONATE SYNTHASE"/>
    <property type="match status" value="1"/>
</dbReference>
<dbReference type="InterPro" id="IPR050807">
    <property type="entry name" value="TransReg_Diox_bact_type"/>
</dbReference>
<comment type="caution">
    <text evidence="4">The sequence shown here is derived from an EMBL/GenBank/DDBJ whole genome shotgun (WGS) entry which is preliminary data.</text>
</comment>
<dbReference type="Pfam" id="PF07883">
    <property type="entry name" value="Cupin_2"/>
    <property type="match status" value="1"/>
</dbReference>
<dbReference type="InterPro" id="IPR001387">
    <property type="entry name" value="Cro/C1-type_HTH"/>
</dbReference>
<feature type="domain" description="HTH cro/C1-type" evidence="3">
    <location>
        <begin position="39"/>
        <end position="93"/>
    </location>
</feature>
<dbReference type="InterPro" id="IPR014710">
    <property type="entry name" value="RmlC-like_jellyroll"/>
</dbReference>
<evidence type="ECO:0000313" key="5">
    <source>
        <dbReference type="Proteomes" id="UP001140076"/>
    </source>
</evidence>
<dbReference type="InterPro" id="IPR011051">
    <property type="entry name" value="RmlC_Cupin_sf"/>
</dbReference>
<keyword evidence="5" id="KW-1185">Reference proteome</keyword>
<dbReference type="SUPFAM" id="SSF51182">
    <property type="entry name" value="RmlC-like cupins"/>
    <property type="match status" value="1"/>
</dbReference>
<dbReference type="InterPro" id="IPR010982">
    <property type="entry name" value="Lambda_DNA-bd_dom_sf"/>
</dbReference>
<dbReference type="GO" id="GO:0005829">
    <property type="term" value="C:cytosol"/>
    <property type="evidence" value="ECO:0007669"/>
    <property type="project" value="TreeGrafter"/>
</dbReference>
<dbReference type="PROSITE" id="PS50943">
    <property type="entry name" value="HTH_CROC1"/>
    <property type="match status" value="1"/>
</dbReference>
<name>A0A9X3NQ92_9ACTN</name>
<protein>
    <submittedName>
        <fullName evidence="4">XRE family transcriptional regulator</fullName>
    </submittedName>
</protein>
<proteinExistence type="predicted"/>
<dbReference type="GO" id="GO:0003677">
    <property type="term" value="F:DNA binding"/>
    <property type="evidence" value="ECO:0007669"/>
    <property type="project" value="UniProtKB-KW"/>
</dbReference>
<accession>A0A9X3NQ92</accession>
<dbReference type="PANTHER" id="PTHR46797">
    <property type="entry name" value="HTH-TYPE TRANSCRIPTIONAL REGULATOR"/>
    <property type="match status" value="1"/>
</dbReference>
<sequence length="231" mass="24603">MNDSSAPARRAAGRPGRAAEPGEGSTVRGRGGQVLAANLRVLREMAGISLSELARGSGIAKGTLSQLESGAGNPTLETVFSLSNALGVPVSSLLTERPDPDVVLVRAEEVEVFSGDAVDLRMLRRLDLTEGTIELYDQRFRPGRPQYSDGHPGREHHIVTSGVLRLGPPDDPYELGPGDYVCFSAEHPHFYEAVGPEPVASTLLLQYSDDAPDVPSPAARACSVPGRRRRA</sequence>
<dbReference type="GO" id="GO:0003700">
    <property type="term" value="F:DNA-binding transcription factor activity"/>
    <property type="evidence" value="ECO:0007669"/>
    <property type="project" value="TreeGrafter"/>
</dbReference>
<dbReference type="SMART" id="SM00530">
    <property type="entry name" value="HTH_XRE"/>
    <property type="match status" value="1"/>
</dbReference>
<dbReference type="AlphaFoldDB" id="A0A9X3NQ92"/>
<dbReference type="CDD" id="cd02209">
    <property type="entry name" value="cupin_XRE_C"/>
    <property type="match status" value="1"/>
</dbReference>
<dbReference type="Gene3D" id="2.60.120.10">
    <property type="entry name" value="Jelly Rolls"/>
    <property type="match status" value="1"/>
</dbReference>
<dbReference type="Proteomes" id="UP001140076">
    <property type="component" value="Unassembled WGS sequence"/>
</dbReference>
<dbReference type="SUPFAM" id="SSF47413">
    <property type="entry name" value="lambda repressor-like DNA-binding domains"/>
    <property type="match status" value="1"/>
</dbReference>
<dbReference type="EMBL" id="JAJAQC010000061">
    <property type="protein sequence ID" value="MDA0567518.1"/>
    <property type="molecule type" value="Genomic_DNA"/>
</dbReference>
<dbReference type="RefSeq" id="WP_270074764.1">
    <property type="nucleotide sequence ID" value="NZ_JAJAQC010000061.1"/>
</dbReference>
<keyword evidence="1" id="KW-0238">DNA-binding</keyword>
<feature type="region of interest" description="Disordered" evidence="2">
    <location>
        <begin position="1"/>
        <end position="30"/>
    </location>
</feature>
<dbReference type="Pfam" id="PF01381">
    <property type="entry name" value="HTH_3"/>
    <property type="match status" value="1"/>
</dbReference>
<evidence type="ECO:0000256" key="2">
    <source>
        <dbReference type="SAM" id="MobiDB-lite"/>
    </source>
</evidence>
<gene>
    <name evidence="4" type="ORF">LG943_24815</name>
</gene>
<evidence type="ECO:0000259" key="3">
    <source>
        <dbReference type="PROSITE" id="PS50943"/>
    </source>
</evidence>
<dbReference type="CDD" id="cd00093">
    <property type="entry name" value="HTH_XRE"/>
    <property type="match status" value="1"/>
</dbReference>
<feature type="compositionally biased region" description="Low complexity" evidence="2">
    <location>
        <begin position="1"/>
        <end position="24"/>
    </location>
</feature>
<dbReference type="Gene3D" id="1.10.260.40">
    <property type="entry name" value="lambda repressor-like DNA-binding domains"/>
    <property type="match status" value="1"/>
</dbReference>
<evidence type="ECO:0000313" key="4">
    <source>
        <dbReference type="EMBL" id="MDA0567518.1"/>
    </source>
</evidence>
<dbReference type="InterPro" id="IPR013096">
    <property type="entry name" value="Cupin_2"/>
</dbReference>
<reference evidence="4" key="1">
    <citation type="submission" date="2021-10" db="EMBL/GenBank/DDBJ databases">
        <title>Streptomonospora sp. nov., isolated from mangrove soil.</title>
        <authorList>
            <person name="Chen X."/>
            <person name="Ge X."/>
            <person name="Liu W."/>
        </authorList>
    </citation>
    <scope>NUCLEOTIDE SEQUENCE</scope>
    <source>
        <strain evidence="4">S1-112</strain>
    </source>
</reference>
<evidence type="ECO:0000256" key="1">
    <source>
        <dbReference type="ARBA" id="ARBA00023125"/>
    </source>
</evidence>
<organism evidence="4 5">
    <name type="scientific">Streptomonospora mangrovi</name>
    <dbReference type="NCBI Taxonomy" id="2883123"/>
    <lineage>
        <taxon>Bacteria</taxon>
        <taxon>Bacillati</taxon>
        <taxon>Actinomycetota</taxon>
        <taxon>Actinomycetes</taxon>
        <taxon>Streptosporangiales</taxon>
        <taxon>Nocardiopsidaceae</taxon>
        <taxon>Streptomonospora</taxon>
    </lineage>
</organism>